<dbReference type="GO" id="GO:0005737">
    <property type="term" value="C:cytoplasm"/>
    <property type="evidence" value="ECO:0007669"/>
    <property type="project" value="TreeGrafter"/>
</dbReference>
<dbReference type="InterPro" id="IPR015424">
    <property type="entry name" value="PyrdxlP-dep_Trfase"/>
</dbReference>
<evidence type="ECO:0000256" key="1">
    <source>
        <dbReference type="ARBA" id="ARBA00001933"/>
    </source>
</evidence>
<evidence type="ECO:0000256" key="9">
    <source>
        <dbReference type="ARBA" id="ARBA00037889"/>
    </source>
</evidence>
<keyword evidence="7 14" id="KW-0456">Lyase</keyword>
<feature type="modified residue" description="N6-(pyridoxal phosphate)lysine" evidence="13">
    <location>
        <position position="150"/>
    </location>
</feature>
<evidence type="ECO:0000256" key="4">
    <source>
        <dbReference type="ARBA" id="ARBA00022584"/>
    </source>
</evidence>
<dbReference type="GO" id="GO:0030170">
    <property type="term" value="F:pyridoxal phosphate binding"/>
    <property type="evidence" value="ECO:0007669"/>
    <property type="project" value="InterPro"/>
</dbReference>
<dbReference type="InterPro" id="IPR021115">
    <property type="entry name" value="Pyridoxal-P_BS"/>
</dbReference>
<evidence type="ECO:0000256" key="3">
    <source>
        <dbReference type="ARBA" id="ARBA00011738"/>
    </source>
</evidence>
<feature type="non-terminal residue" evidence="15">
    <location>
        <position position="187"/>
    </location>
</feature>
<comment type="caution">
    <text evidence="15">The sequence shown here is derived from an EMBL/GenBank/DDBJ whole genome shotgun (WGS) entry which is preliminary data.</text>
</comment>
<protein>
    <recommendedName>
        <fullName evidence="11">Aromatic-L-amino-acid decarboxylase</fullName>
        <ecNumber evidence="10">4.1.1.28</ecNumber>
    </recommendedName>
    <alternativeName>
        <fullName evidence="12">DOPA decarboxylase</fullName>
    </alternativeName>
</protein>
<dbReference type="SUPFAM" id="SSF53383">
    <property type="entry name" value="PLP-dependent transferases"/>
    <property type="match status" value="1"/>
</dbReference>
<evidence type="ECO:0000256" key="13">
    <source>
        <dbReference type="PIRSR" id="PIRSR602129-50"/>
    </source>
</evidence>
<proteinExistence type="inferred from homology"/>
<dbReference type="Pfam" id="PF00282">
    <property type="entry name" value="Pyridoxal_deC"/>
    <property type="match status" value="1"/>
</dbReference>
<dbReference type="InterPro" id="IPR015421">
    <property type="entry name" value="PyrdxlP-dep_Trfase_major"/>
</dbReference>
<reference evidence="15" key="1">
    <citation type="thesis" date="2020" institute="ProQuest LLC" country="789 East Eisenhower Parkway, Ann Arbor, MI, USA">
        <title>Comparative Genomics and Chromosome Evolution.</title>
        <authorList>
            <person name="Mudd A.B."/>
        </authorList>
    </citation>
    <scope>NUCLEOTIDE SEQUENCE</scope>
    <source>
        <strain evidence="15">HN-11 Male</strain>
        <tissue evidence="15">Kidney and liver</tissue>
    </source>
</reference>
<keyword evidence="16" id="KW-1185">Reference proteome</keyword>
<comment type="function">
    <text evidence="8">Catalyzes the decarboxylation of L-3,4-dihydroxyphenylalanine (DOPA) to dopamine and L-5-hydroxytryptophan to serotonin.</text>
</comment>
<dbReference type="GO" id="GO:0004058">
    <property type="term" value="F:aromatic-L-amino-acid decarboxylase activity"/>
    <property type="evidence" value="ECO:0007669"/>
    <property type="project" value="TreeGrafter"/>
</dbReference>
<evidence type="ECO:0000256" key="12">
    <source>
        <dbReference type="ARBA" id="ARBA00041275"/>
    </source>
</evidence>
<dbReference type="GO" id="GO:0019752">
    <property type="term" value="P:carboxylic acid metabolic process"/>
    <property type="evidence" value="ECO:0007669"/>
    <property type="project" value="InterPro"/>
</dbReference>
<evidence type="ECO:0000256" key="10">
    <source>
        <dbReference type="ARBA" id="ARBA00038886"/>
    </source>
</evidence>
<dbReference type="Proteomes" id="UP000770717">
    <property type="component" value="Unassembled WGS sequence"/>
</dbReference>
<dbReference type="Gene3D" id="3.40.640.10">
    <property type="entry name" value="Type I PLP-dependent aspartate aminotransferase-like (Major domain)"/>
    <property type="match status" value="1"/>
</dbReference>
<dbReference type="EMBL" id="WNTK01004427">
    <property type="protein sequence ID" value="KAG9464434.1"/>
    <property type="molecule type" value="Genomic_DNA"/>
</dbReference>
<dbReference type="EC" id="4.1.1.28" evidence="10"/>
<dbReference type="PANTHER" id="PTHR11999:SF167">
    <property type="entry name" value="AROMATIC-L-AMINO-ACID DECARBOXYLASE"/>
    <property type="match status" value="1"/>
</dbReference>
<dbReference type="GO" id="GO:0042427">
    <property type="term" value="P:serotonin biosynthetic process"/>
    <property type="evidence" value="ECO:0007669"/>
    <property type="project" value="TreeGrafter"/>
</dbReference>
<dbReference type="GO" id="GO:0042423">
    <property type="term" value="P:catecholamine biosynthetic process"/>
    <property type="evidence" value="ECO:0007669"/>
    <property type="project" value="UniProtKB-KW"/>
</dbReference>
<organism evidence="15 16">
    <name type="scientific">Eleutherodactylus coqui</name>
    <name type="common">Puerto Rican coqui</name>
    <dbReference type="NCBI Taxonomy" id="57060"/>
    <lineage>
        <taxon>Eukaryota</taxon>
        <taxon>Metazoa</taxon>
        <taxon>Chordata</taxon>
        <taxon>Craniata</taxon>
        <taxon>Vertebrata</taxon>
        <taxon>Euteleostomi</taxon>
        <taxon>Amphibia</taxon>
        <taxon>Batrachia</taxon>
        <taxon>Anura</taxon>
        <taxon>Neobatrachia</taxon>
        <taxon>Hyloidea</taxon>
        <taxon>Eleutherodactylidae</taxon>
        <taxon>Eleutherodactylinae</taxon>
        <taxon>Eleutherodactylus</taxon>
        <taxon>Eleutherodactylus</taxon>
    </lineage>
</organism>
<evidence type="ECO:0000256" key="7">
    <source>
        <dbReference type="ARBA" id="ARBA00023239"/>
    </source>
</evidence>
<keyword evidence="5" id="KW-0210">Decarboxylase</keyword>
<evidence type="ECO:0000313" key="16">
    <source>
        <dbReference type="Proteomes" id="UP000770717"/>
    </source>
</evidence>
<comment type="cofactor">
    <cofactor evidence="1 13 14">
        <name>pyridoxal 5'-phosphate</name>
        <dbReference type="ChEBI" id="CHEBI:597326"/>
    </cofactor>
</comment>
<dbReference type="InterPro" id="IPR010977">
    <property type="entry name" value="Aromatic_deC"/>
</dbReference>
<dbReference type="OrthoDB" id="639767at2759"/>
<evidence type="ECO:0000256" key="11">
    <source>
        <dbReference type="ARBA" id="ARBA00040968"/>
    </source>
</evidence>
<evidence type="ECO:0000256" key="6">
    <source>
        <dbReference type="ARBA" id="ARBA00022898"/>
    </source>
</evidence>
<gene>
    <name evidence="15" type="ORF">GDO78_019931</name>
</gene>
<evidence type="ECO:0000256" key="5">
    <source>
        <dbReference type="ARBA" id="ARBA00022793"/>
    </source>
</evidence>
<accession>A0A8J6BG92</accession>
<comment type="subunit">
    <text evidence="3">Homodimer.</text>
</comment>
<keyword evidence="6 13" id="KW-0663">Pyridoxal phosphate</keyword>
<evidence type="ECO:0000256" key="8">
    <source>
        <dbReference type="ARBA" id="ARBA00037256"/>
    </source>
</evidence>
<comment type="pathway">
    <text evidence="9">Catecholamine biosynthesis; dopamine biosynthesis; dopamine from L-tyrosine: step 2/2.</text>
</comment>
<comment type="similarity">
    <text evidence="2 14">Belongs to the group II decarboxylase family.</text>
</comment>
<sequence>MALLAARTKVAKRLQAENPKLSEAEIVSRMVAYSSDQAHSSVERAGLISGVRMKKIQSDENFVAHGEALKRALEADKAEGLLPVFVCATLGTTSSCSFDNLMELGPICNAENIWLHVDAAYAGSAFICPEFRYLMKGVEFADSFNFNPHKWLLVNFDCSAFWVKKRSDLIGAFKLDPVYLQYDQQAS</sequence>
<dbReference type="PANTHER" id="PTHR11999">
    <property type="entry name" value="GROUP II PYRIDOXAL-5-PHOSPHATE DECARBOXYLASE"/>
    <property type="match status" value="1"/>
</dbReference>
<dbReference type="InterPro" id="IPR002129">
    <property type="entry name" value="PyrdxlP-dep_de-COase"/>
</dbReference>
<dbReference type="PROSITE" id="PS00392">
    <property type="entry name" value="DDC_GAD_HDC_YDC"/>
    <property type="match status" value="1"/>
</dbReference>
<dbReference type="AlphaFoldDB" id="A0A8J6BG92"/>
<evidence type="ECO:0000313" key="15">
    <source>
        <dbReference type="EMBL" id="KAG9464434.1"/>
    </source>
</evidence>
<evidence type="ECO:0000256" key="14">
    <source>
        <dbReference type="RuleBase" id="RU000382"/>
    </source>
</evidence>
<evidence type="ECO:0000256" key="2">
    <source>
        <dbReference type="ARBA" id="ARBA00009533"/>
    </source>
</evidence>
<name>A0A8J6BG92_ELECQ</name>
<keyword evidence="4" id="KW-0127">Catecholamine biosynthesis</keyword>